<reference evidence="1 2" key="1">
    <citation type="journal article" date="2021" name="Nat. Commun.">
        <title>Incipient diploidization of the medicinal plant Perilla within 10,000 years.</title>
        <authorList>
            <person name="Zhang Y."/>
            <person name="Shen Q."/>
            <person name="Leng L."/>
            <person name="Zhang D."/>
            <person name="Chen S."/>
            <person name="Shi Y."/>
            <person name="Ning Z."/>
            <person name="Chen S."/>
        </authorList>
    </citation>
    <scope>NUCLEOTIDE SEQUENCE [LARGE SCALE GENOMIC DNA]</scope>
    <source>
        <strain evidence="2">cv. PC099</strain>
    </source>
</reference>
<dbReference type="EMBL" id="SDAM02000130">
    <property type="protein sequence ID" value="KAH6828230.1"/>
    <property type="molecule type" value="Genomic_DNA"/>
</dbReference>
<sequence length="124" mass="14519">MFEARSDKHAAVMLVIKVSQRAKWITRTHTRALREDGRKLEEFLMMLNWGKRKEKIAIKKVNLVAALYIYWGTFLEAPYRSFEVIEFVMVGKGAGVEVLDNTSSLYTFIIHVRKYYSISEEIQI</sequence>
<accession>A0AAD4J6P8</accession>
<organism evidence="1 2">
    <name type="scientific">Perilla frutescens var. hirtella</name>
    <name type="common">Perilla citriodora</name>
    <name type="synonym">Perilla setoyensis</name>
    <dbReference type="NCBI Taxonomy" id="608512"/>
    <lineage>
        <taxon>Eukaryota</taxon>
        <taxon>Viridiplantae</taxon>
        <taxon>Streptophyta</taxon>
        <taxon>Embryophyta</taxon>
        <taxon>Tracheophyta</taxon>
        <taxon>Spermatophyta</taxon>
        <taxon>Magnoliopsida</taxon>
        <taxon>eudicotyledons</taxon>
        <taxon>Gunneridae</taxon>
        <taxon>Pentapetalae</taxon>
        <taxon>asterids</taxon>
        <taxon>lamiids</taxon>
        <taxon>Lamiales</taxon>
        <taxon>Lamiaceae</taxon>
        <taxon>Nepetoideae</taxon>
        <taxon>Elsholtzieae</taxon>
        <taxon>Perilla</taxon>
    </lineage>
</organism>
<comment type="caution">
    <text evidence="1">The sequence shown here is derived from an EMBL/GenBank/DDBJ whole genome shotgun (WGS) entry which is preliminary data.</text>
</comment>
<dbReference type="Proteomes" id="UP001190926">
    <property type="component" value="Unassembled WGS sequence"/>
</dbReference>
<evidence type="ECO:0000313" key="1">
    <source>
        <dbReference type="EMBL" id="KAH6828230.1"/>
    </source>
</evidence>
<protein>
    <submittedName>
        <fullName evidence="1">Uncharacterized protein</fullName>
    </submittedName>
</protein>
<keyword evidence="2" id="KW-1185">Reference proteome</keyword>
<name>A0AAD4J6P8_PERFH</name>
<proteinExistence type="predicted"/>
<dbReference type="AlphaFoldDB" id="A0AAD4J6P8"/>
<evidence type="ECO:0000313" key="2">
    <source>
        <dbReference type="Proteomes" id="UP001190926"/>
    </source>
</evidence>
<gene>
    <name evidence="1" type="ORF">C2S53_019880</name>
</gene>